<accession>D2XA83</accession>
<protein>
    <submittedName>
        <fullName evidence="2">Uncharacterized protein</fullName>
    </submittedName>
</protein>
<keyword evidence="1" id="KW-0175">Coiled coil</keyword>
<dbReference type="KEGG" id="vg:8746312"/>
<organismHost>
    <name type="scientific">Acanthamoeba</name>
    <dbReference type="NCBI Taxonomy" id="5754"/>
</organismHost>
<dbReference type="EMBL" id="GU071086">
    <property type="protein sequence ID" value="ADB03860.1"/>
    <property type="molecule type" value="Genomic_DNA"/>
</dbReference>
<feature type="coiled-coil region" evidence="1">
    <location>
        <begin position="34"/>
        <end position="68"/>
    </location>
</feature>
<evidence type="ECO:0000313" key="2">
    <source>
        <dbReference type="EMBL" id="ADB03860.1"/>
    </source>
</evidence>
<name>D2XA83_GBMV</name>
<proteinExistence type="predicted"/>
<dbReference type="OrthoDB" id="35733at10239"/>
<dbReference type="GeneID" id="8746312"/>
<evidence type="ECO:0000313" key="3">
    <source>
        <dbReference type="Proteomes" id="UP000029780"/>
    </source>
</evidence>
<dbReference type="Proteomes" id="UP000029780">
    <property type="component" value="Segment"/>
</dbReference>
<keyword evidence="3" id="KW-1185">Reference proteome</keyword>
<dbReference type="RefSeq" id="YP_003406822.1">
    <property type="nucleotide sequence ID" value="NC_013756.1"/>
</dbReference>
<evidence type="ECO:0000256" key="1">
    <source>
        <dbReference type="SAM" id="Coils"/>
    </source>
</evidence>
<sequence>MNRKHPYTAEGLYLIHSQKEAVQEFLTSCVVFSSDILIQEIKSEKEELEKLEAVCLSIEKKLERQKFNLLANSRSCAEGRSSLSFPLIEEREKWRAAIGRTEKRLERAKLSEEKCKGRVLSLERELEKSGYRVESHCLVSETVIE</sequence>
<gene>
    <name evidence="2" type="ORF">MAR_ORF075</name>
</gene>
<reference evidence="2 3" key="1">
    <citation type="journal article" date="2009" name="Proc. Natl. Acad. Sci. U.S.A.">
        <title>Giant Marseillevirus highlights the role of amoebae as a melting pot in emergence of chimeric microorganisms.</title>
        <authorList>
            <person name="Boyer M."/>
            <person name="Yutin N."/>
            <person name="Pagnier I."/>
            <person name="Barrassi L."/>
            <person name="Fournous G."/>
            <person name="Espinosa L."/>
            <person name="Robert C."/>
            <person name="Azza S."/>
            <person name="Sun S."/>
            <person name="Rossmann M.G."/>
            <person name="Suzan-Monti M."/>
            <person name="La Scola B."/>
            <person name="Koonin E.V."/>
            <person name="Raoult D."/>
        </authorList>
    </citation>
    <scope>NUCLEOTIDE SEQUENCE [LARGE SCALE GENOMIC DNA]</scope>
    <source>
        <strain evidence="2 3">T19</strain>
    </source>
</reference>
<organism evidence="2 3">
    <name type="scientific">Marseillevirus marseillevirus</name>
    <name type="common">GBM</name>
    <dbReference type="NCBI Taxonomy" id="694581"/>
    <lineage>
        <taxon>Viruses</taxon>
        <taxon>Varidnaviria</taxon>
        <taxon>Bamfordvirae</taxon>
        <taxon>Nucleocytoviricota</taxon>
        <taxon>Megaviricetes</taxon>
        <taxon>Pimascovirales</taxon>
        <taxon>Pimascovirales incertae sedis</taxon>
        <taxon>Marseilleviridae</taxon>
        <taxon>Marseillevirus</taxon>
        <taxon>Marseillevirus massiliense</taxon>
    </lineage>
</organism>